<evidence type="ECO:0000256" key="1">
    <source>
        <dbReference type="ARBA" id="ARBA00006484"/>
    </source>
</evidence>
<proteinExistence type="inferred from homology"/>
<name>A0A843YRQ8_9BURK</name>
<accession>A0A843YRQ8</accession>
<evidence type="ECO:0000256" key="2">
    <source>
        <dbReference type="ARBA" id="ARBA00023002"/>
    </source>
</evidence>
<dbReference type="RefSeq" id="WP_153234306.1">
    <property type="nucleotide sequence ID" value="NZ_WINI01000004.1"/>
</dbReference>
<sequence length="282" mass="29331">MTLSNQIKQTNKVAELAKVALVTGAAQRIGRSIALGLARDGWDIAVHYGHSEEQALATVADITALGRRAVALQCDLGDEADVKTLLPRAIAALGSVSCIVNNASRFEYDSASDFSQIQLDPHMRVNLAAPILLAQALHAATRPGNQACVINLLDQKLANLNPDFLSYTLSKAALQAATTMLAQALAPTVRVVGLSPGITIVSPHQSDVNFAAAHKIAPLGQSSVPDDIAAAACYLASASGVTGTTLIVDGGQHLLSLPRDVTFVADSTAQPNTQANPTSENN</sequence>
<dbReference type="EMBL" id="WINI01000004">
    <property type="protein sequence ID" value="MQR00677.1"/>
    <property type="molecule type" value="Genomic_DNA"/>
</dbReference>
<dbReference type="GO" id="GO:0016491">
    <property type="term" value="F:oxidoreductase activity"/>
    <property type="evidence" value="ECO:0007669"/>
    <property type="project" value="UniProtKB-KW"/>
</dbReference>
<reference evidence="3 4" key="1">
    <citation type="submission" date="2019-10" db="EMBL/GenBank/DDBJ databases">
        <title>Glaciimonas soli sp. nov., a psychrophilic bacterium isolated from the forest soil of a high elevation mountain in Taiwan.</title>
        <authorList>
            <person name="Wang L.-T."/>
            <person name="Shieh W.Y."/>
        </authorList>
    </citation>
    <scope>NUCLEOTIDE SEQUENCE [LARGE SCALE GENOMIC DNA]</scope>
    <source>
        <strain evidence="3 4">GS1</strain>
    </source>
</reference>
<evidence type="ECO:0000313" key="3">
    <source>
        <dbReference type="EMBL" id="MQR00677.1"/>
    </source>
</evidence>
<comment type="similarity">
    <text evidence="1">Belongs to the short-chain dehydrogenases/reductases (SDR) family.</text>
</comment>
<gene>
    <name evidence="3" type="ORF">GEV47_08285</name>
</gene>
<dbReference type="InterPro" id="IPR002347">
    <property type="entry name" value="SDR_fam"/>
</dbReference>
<dbReference type="AlphaFoldDB" id="A0A843YRQ8"/>
<dbReference type="PRINTS" id="PR00081">
    <property type="entry name" value="GDHRDH"/>
</dbReference>
<evidence type="ECO:0000313" key="4">
    <source>
        <dbReference type="Proteomes" id="UP000451565"/>
    </source>
</evidence>
<dbReference type="SUPFAM" id="SSF51735">
    <property type="entry name" value="NAD(P)-binding Rossmann-fold domains"/>
    <property type="match status" value="1"/>
</dbReference>
<dbReference type="OrthoDB" id="5292672at2"/>
<dbReference type="PANTHER" id="PTHR43639">
    <property type="entry name" value="OXIDOREDUCTASE, SHORT-CHAIN DEHYDROGENASE/REDUCTASE FAMILY (AFU_ORTHOLOGUE AFUA_5G02870)"/>
    <property type="match status" value="1"/>
</dbReference>
<dbReference type="Pfam" id="PF13561">
    <property type="entry name" value="adh_short_C2"/>
    <property type="match status" value="1"/>
</dbReference>
<dbReference type="InterPro" id="IPR036291">
    <property type="entry name" value="NAD(P)-bd_dom_sf"/>
</dbReference>
<dbReference type="NCBIfam" id="NF006597">
    <property type="entry name" value="PRK09134.1"/>
    <property type="match status" value="1"/>
</dbReference>
<dbReference type="Proteomes" id="UP000451565">
    <property type="component" value="Unassembled WGS sequence"/>
</dbReference>
<dbReference type="PANTHER" id="PTHR43639:SF1">
    <property type="entry name" value="SHORT-CHAIN DEHYDROGENASE_REDUCTASE FAMILY PROTEIN"/>
    <property type="match status" value="1"/>
</dbReference>
<dbReference type="Gene3D" id="3.40.50.720">
    <property type="entry name" value="NAD(P)-binding Rossmann-like Domain"/>
    <property type="match status" value="1"/>
</dbReference>
<protein>
    <submittedName>
        <fullName evidence="3">SDR family oxidoreductase</fullName>
    </submittedName>
</protein>
<keyword evidence="4" id="KW-1185">Reference proteome</keyword>
<organism evidence="3 4">
    <name type="scientific">Glaciimonas soli</name>
    <dbReference type="NCBI Taxonomy" id="2590999"/>
    <lineage>
        <taxon>Bacteria</taxon>
        <taxon>Pseudomonadati</taxon>
        <taxon>Pseudomonadota</taxon>
        <taxon>Betaproteobacteria</taxon>
        <taxon>Burkholderiales</taxon>
        <taxon>Oxalobacteraceae</taxon>
        <taxon>Glaciimonas</taxon>
    </lineage>
</organism>
<keyword evidence="2" id="KW-0560">Oxidoreductase</keyword>
<comment type="caution">
    <text evidence="3">The sequence shown here is derived from an EMBL/GenBank/DDBJ whole genome shotgun (WGS) entry which is preliminary data.</text>
</comment>